<dbReference type="Proteomes" id="UP000240830">
    <property type="component" value="Unassembled WGS sequence"/>
</dbReference>
<feature type="signal peptide" evidence="10">
    <location>
        <begin position="1"/>
        <end position="20"/>
    </location>
</feature>
<dbReference type="GO" id="GO:0016757">
    <property type="term" value="F:glycosyltransferase activity"/>
    <property type="evidence" value="ECO:0007669"/>
    <property type="project" value="UniProtKB-KW"/>
</dbReference>
<keyword evidence="6" id="KW-0472">Membrane</keyword>
<evidence type="ECO:0000256" key="1">
    <source>
        <dbReference type="ARBA" id="ARBA00004167"/>
    </source>
</evidence>
<evidence type="ECO:0000256" key="10">
    <source>
        <dbReference type="SAM" id="SignalP"/>
    </source>
</evidence>
<keyword evidence="10" id="KW-0732">Signal</keyword>
<evidence type="ECO:0000256" key="3">
    <source>
        <dbReference type="ARBA" id="ARBA00022679"/>
    </source>
</evidence>
<dbReference type="Pfam" id="PF04577">
    <property type="entry name" value="Glyco_transf_61"/>
    <property type="match status" value="1"/>
</dbReference>
<keyword evidence="8" id="KW-0294">Fucose metabolism</keyword>
<comment type="caution">
    <text evidence="12">The sequence shown here is derived from an EMBL/GenBank/DDBJ whole genome shotgun (WGS) entry which is preliminary data.</text>
</comment>
<keyword evidence="4" id="KW-0812">Transmembrane</keyword>
<dbReference type="PANTHER" id="PTHR20961">
    <property type="entry name" value="GLYCOSYLTRANSFERASE"/>
    <property type="match status" value="1"/>
</dbReference>
<keyword evidence="3" id="KW-0808">Transferase</keyword>
<dbReference type="InterPro" id="IPR049625">
    <property type="entry name" value="Glyco_transf_61_cat"/>
</dbReference>
<dbReference type="Gene3D" id="3.40.50.11350">
    <property type="match status" value="1"/>
</dbReference>
<dbReference type="PANTHER" id="PTHR20961:SF38">
    <property type="entry name" value="PROTEIN O-LINKED-MANNOSE BETA-1,4-N-ACETYLGLUCOSAMINYLTRANSFERASE 2"/>
    <property type="match status" value="1"/>
</dbReference>
<evidence type="ECO:0000256" key="9">
    <source>
        <dbReference type="ARBA" id="ARBA00023277"/>
    </source>
</evidence>
<sequence length="903" mass="104097">MRGWLLSIGLGVLICWWVGGQEWELEEEEWMGWGSIEDSLRTLQILRTLATLRILGLLKAPLQTLFKDSQSDLPIDSLGVTQSFHTRPDPVTVSSEGWVRCDRTALTCLFGNLMYVPGEGFSVHVRDWSTVIKWSGAFMQPGIGSPSEYFYLDTWTFAAEGTIDGPTVEEALQRIRQEREWTPNRELHPVYVRPSLESPLPAMVLEEAAILFSVLWPRNFFRTLYAGTAALFSLYEWNAVAPAPVSRINVILLDTNLPRTGHYHLFRSFHPAKPITKLVDQTQPIRFRIAVLGLSRNALLQEIEFSYPDANTSLRSSTYNYFSSIVRRWIQEKSFKFVRGITPEITPEIMPGITPGITPEITPEVSFRDFSLRYSNFTASNLLNLRVQGPLSAPRVVLVVRRDTRRRILNLTEVLDVIRRYPVSLEVVAFEDHSLKEQIQIVSRADIMIAVHGAALSHILFMRNGATVVELFPYGFRKRIYQNLANTLGVHYAIWQCPRASCSVPNLPGPGGVEVDWTSQSSKDYWRNQDLHVDLVEFSQIFRYIFDGLRPKTTKVTMAAPNKDEKYLIHLPWEQFNNQLVGFKSACAVAHFLNRTLIIPPVGFRKTLPPELQVRLAHTVRIFQPREFEWRPFGRYFDVDSLQTLPCRTVPFDSFTALTRRVGVLLMRRLGQSVRVIPQQMGDYFHWIANLEYEKIAALPVYVPLYFERVDIDRYLRRYDRDRVLSLGTMFWMYSFSGPLEFPARSYQNKLHDPLYRKITAAMAFHPDLLRHAAALNRRLGVHHAVHLRRGDYAQKCYDEGMGASQESEILRACYQTPRYLAQRIRSIQKSQRQRHVPWFLATNDPNLQRLRQILSILGIRTVILSEINDIELDPIETCIMDQLLCIHALFIMVPALSIYNHI</sequence>
<evidence type="ECO:0000256" key="6">
    <source>
        <dbReference type="ARBA" id="ARBA00023136"/>
    </source>
</evidence>
<evidence type="ECO:0000256" key="8">
    <source>
        <dbReference type="ARBA" id="ARBA00023253"/>
    </source>
</evidence>
<dbReference type="STRING" id="1246581.A0A2H9TMQ9"/>
<feature type="domain" description="Glycosyltransferase 61 catalytic" evidence="11">
    <location>
        <begin position="377"/>
        <end position="469"/>
    </location>
</feature>
<gene>
    <name evidence="12" type="ORF">PSACC_01154</name>
</gene>
<evidence type="ECO:0000256" key="4">
    <source>
        <dbReference type="ARBA" id="ARBA00022692"/>
    </source>
</evidence>
<keyword evidence="9" id="KW-0119">Carbohydrate metabolism</keyword>
<evidence type="ECO:0000256" key="5">
    <source>
        <dbReference type="ARBA" id="ARBA00022989"/>
    </source>
</evidence>
<keyword evidence="2" id="KW-0328">Glycosyltransferase</keyword>
<dbReference type="InterPro" id="IPR007657">
    <property type="entry name" value="Glycosyltransferase_61"/>
</dbReference>
<evidence type="ECO:0000313" key="13">
    <source>
        <dbReference type="Proteomes" id="UP000240830"/>
    </source>
</evidence>
<evidence type="ECO:0000259" key="11">
    <source>
        <dbReference type="Pfam" id="PF04577"/>
    </source>
</evidence>
<keyword evidence="7" id="KW-0325">Glycoprotein</keyword>
<feature type="chain" id="PRO_5014176227" evidence="10">
    <location>
        <begin position="21"/>
        <end position="903"/>
    </location>
</feature>
<reference evidence="12 13" key="1">
    <citation type="submission" date="2016-10" db="EMBL/GenBank/DDBJ databases">
        <title>The genome of Paramicrosporidium saccamoebae is the missing link in understanding Cryptomycota and Microsporidia evolution.</title>
        <authorList>
            <person name="Quandt C.A."/>
            <person name="Beaudet D."/>
            <person name="Corsaro D."/>
            <person name="Michel R."/>
            <person name="Corradi N."/>
            <person name="James T."/>
        </authorList>
    </citation>
    <scope>NUCLEOTIDE SEQUENCE [LARGE SCALE GENOMIC DNA]</scope>
    <source>
        <strain evidence="12 13">KSL3</strain>
    </source>
</reference>
<evidence type="ECO:0000256" key="2">
    <source>
        <dbReference type="ARBA" id="ARBA00022676"/>
    </source>
</evidence>
<dbReference type="AlphaFoldDB" id="A0A2H9TMQ9"/>
<organism evidence="12 13">
    <name type="scientific">Paramicrosporidium saccamoebae</name>
    <dbReference type="NCBI Taxonomy" id="1246581"/>
    <lineage>
        <taxon>Eukaryota</taxon>
        <taxon>Fungi</taxon>
        <taxon>Fungi incertae sedis</taxon>
        <taxon>Cryptomycota</taxon>
        <taxon>Cryptomycota incertae sedis</taxon>
        <taxon>Paramicrosporidium</taxon>
    </lineage>
</organism>
<dbReference type="Pfam" id="PF10250">
    <property type="entry name" value="O-FucT"/>
    <property type="match status" value="1"/>
</dbReference>
<comment type="subcellular location">
    <subcellularLocation>
        <location evidence="1">Membrane</location>
        <topology evidence="1">Single-pass membrane protein</topology>
    </subcellularLocation>
</comment>
<dbReference type="InterPro" id="IPR019378">
    <property type="entry name" value="GDP-Fuc_O-FucTrfase"/>
</dbReference>
<dbReference type="OrthoDB" id="529273at2759"/>
<dbReference type="EMBL" id="MTSL01000086">
    <property type="protein sequence ID" value="PJF19024.1"/>
    <property type="molecule type" value="Genomic_DNA"/>
</dbReference>
<proteinExistence type="predicted"/>
<dbReference type="GO" id="GO:0006004">
    <property type="term" value="P:fucose metabolic process"/>
    <property type="evidence" value="ECO:0007669"/>
    <property type="project" value="UniProtKB-KW"/>
</dbReference>
<evidence type="ECO:0000313" key="12">
    <source>
        <dbReference type="EMBL" id="PJF19024.1"/>
    </source>
</evidence>
<keyword evidence="5" id="KW-1133">Transmembrane helix</keyword>
<dbReference type="GO" id="GO:0016020">
    <property type="term" value="C:membrane"/>
    <property type="evidence" value="ECO:0007669"/>
    <property type="project" value="UniProtKB-SubCell"/>
</dbReference>
<accession>A0A2H9TMQ9</accession>
<keyword evidence="13" id="KW-1185">Reference proteome</keyword>
<protein>
    <submittedName>
        <fullName evidence="12">DUF563 domain-containing protein</fullName>
    </submittedName>
</protein>
<name>A0A2H9TMQ9_9FUNG</name>
<evidence type="ECO:0000256" key="7">
    <source>
        <dbReference type="ARBA" id="ARBA00023180"/>
    </source>
</evidence>